<keyword evidence="2" id="KW-1185">Reference proteome</keyword>
<evidence type="ECO:0000313" key="1">
    <source>
        <dbReference type="EMBL" id="VDK59431.1"/>
    </source>
</evidence>
<organism evidence="3">
    <name type="scientific">Gongylonema pulchrum</name>
    <dbReference type="NCBI Taxonomy" id="637853"/>
    <lineage>
        <taxon>Eukaryota</taxon>
        <taxon>Metazoa</taxon>
        <taxon>Ecdysozoa</taxon>
        <taxon>Nematoda</taxon>
        <taxon>Chromadorea</taxon>
        <taxon>Rhabditida</taxon>
        <taxon>Spirurina</taxon>
        <taxon>Spiruromorpha</taxon>
        <taxon>Spiruroidea</taxon>
        <taxon>Gongylonematidae</taxon>
        <taxon>Gongylonema</taxon>
    </lineage>
</organism>
<reference evidence="3" key="1">
    <citation type="submission" date="2016-06" db="UniProtKB">
        <authorList>
            <consortium name="WormBaseParasite"/>
        </authorList>
    </citation>
    <scope>IDENTIFICATION</scope>
</reference>
<dbReference type="InterPro" id="IPR017943">
    <property type="entry name" value="Bactericidal_perm-incr_a/b_dom"/>
</dbReference>
<dbReference type="WBParaSite" id="GPUH_0000773501-mRNA-1">
    <property type="protein sequence ID" value="GPUH_0000773501-mRNA-1"/>
    <property type="gene ID" value="GPUH_0000773501"/>
</dbReference>
<name>A0A183DG85_9BILA</name>
<dbReference type="SUPFAM" id="SSF55394">
    <property type="entry name" value="Bactericidal permeability-increasing protein, BPI"/>
    <property type="match status" value="1"/>
</dbReference>
<dbReference type="AlphaFoldDB" id="A0A183DG85"/>
<evidence type="ECO:0000313" key="3">
    <source>
        <dbReference type="WBParaSite" id="GPUH_0000773501-mRNA-1"/>
    </source>
</evidence>
<protein>
    <submittedName>
        <fullName evidence="3">BPI2 domain-containing protein</fullName>
    </submittedName>
</protein>
<evidence type="ECO:0000313" key="2">
    <source>
        <dbReference type="Proteomes" id="UP000271098"/>
    </source>
</evidence>
<dbReference type="GO" id="GO:0008289">
    <property type="term" value="F:lipid binding"/>
    <property type="evidence" value="ECO:0007669"/>
    <property type="project" value="InterPro"/>
</dbReference>
<reference evidence="1 2" key="2">
    <citation type="submission" date="2018-11" db="EMBL/GenBank/DDBJ databases">
        <authorList>
            <consortium name="Pathogen Informatics"/>
        </authorList>
    </citation>
    <scope>NUCLEOTIDE SEQUENCE [LARGE SCALE GENOMIC DNA]</scope>
</reference>
<dbReference type="Gene3D" id="3.15.20.10">
    <property type="entry name" value="Bactericidal permeability-increasing protein, domain 2"/>
    <property type="match status" value="1"/>
</dbReference>
<dbReference type="Proteomes" id="UP000271098">
    <property type="component" value="Unassembled WGS sequence"/>
</dbReference>
<dbReference type="EMBL" id="UYRT01020731">
    <property type="protein sequence ID" value="VDK59431.1"/>
    <property type="molecule type" value="Genomic_DNA"/>
</dbReference>
<proteinExistence type="predicted"/>
<dbReference type="OrthoDB" id="5857016at2759"/>
<sequence>MDSTMYFMPAIRNRRIVGTVNNVTVMVREHDSKIGHFSPRLLEFLEKFLAESVKIYQEAVLKIGIPLPLLDLTVADNARFVTKNPYIRIDFDLVYS</sequence>
<accession>A0A183DG85</accession>
<gene>
    <name evidence="1" type="ORF">GPUH_LOCUS7726</name>
</gene>